<dbReference type="RefSeq" id="WP_187794914.1">
    <property type="nucleotide sequence ID" value="NZ_JACOQL010000007.1"/>
</dbReference>
<organism evidence="2 3">
    <name type="scientific">Paracoccus amoyensis</name>
    <dbReference type="NCBI Taxonomy" id="2760093"/>
    <lineage>
        <taxon>Bacteria</taxon>
        <taxon>Pseudomonadati</taxon>
        <taxon>Pseudomonadota</taxon>
        <taxon>Alphaproteobacteria</taxon>
        <taxon>Rhodobacterales</taxon>
        <taxon>Paracoccaceae</taxon>
        <taxon>Paracoccus</taxon>
    </lineage>
</organism>
<evidence type="ECO:0000259" key="1">
    <source>
        <dbReference type="Pfam" id="PF11972"/>
    </source>
</evidence>
<keyword evidence="3" id="KW-1185">Reference proteome</keyword>
<dbReference type="InterPro" id="IPR036390">
    <property type="entry name" value="WH_DNA-bd_sf"/>
</dbReference>
<dbReference type="AlphaFoldDB" id="A0A926GJI5"/>
<evidence type="ECO:0000313" key="3">
    <source>
        <dbReference type="Proteomes" id="UP000608594"/>
    </source>
</evidence>
<dbReference type="SUPFAM" id="SSF46785">
    <property type="entry name" value="Winged helix' DNA-binding domain"/>
    <property type="match status" value="1"/>
</dbReference>
<sequence>MTPYFAVMTETAHPIPGTTSGLIDQNGWQTAQATNAVALADAGLAVGRLDQLIAALPEDRRRGALTRLALIEVEAMLWGQATPLRREEIGRDLMEARASTDLDAMKQARWAIRRLEGQTGLTDLRAFLALHRAEGDHLPAAQHGRPTGRDFDESAGEFLGLIDGLADLHPIARACPARIAWRLANVSAVEDMIEGAVWTGRAMAANCEALTFLPLGRHGRRVWLDGSAPAERMARHLDAVTQGAVDARRHLSRLSLWAEQARAATATIKGNSPSRIIDALLTQPLMTTAMVEEHAGISRDTAERMLQRLQNDGLVREVTGTRRFRLWSAAA</sequence>
<proteinExistence type="predicted"/>
<protein>
    <submittedName>
        <fullName evidence="2">DUF1403 family protein</fullName>
    </submittedName>
</protein>
<dbReference type="Proteomes" id="UP000608594">
    <property type="component" value="Unassembled WGS sequence"/>
</dbReference>
<evidence type="ECO:0000313" key="2">
    <source>
        <dbReference type="EMBL" id="MBC9248449.1"/>
    </source>
</evidence>
<gene>
    <name evidence="2" type="ORF">H4P12_17440</name>
</gene>
<dbReference type="InterPro" id="IPR021068">
    <property type="entry name" value="HTH_DNA-bd"/>
</dbReference>
<reference evidence="2" key="1">
    <citation type="submission" date="2020-08" db="EMBL/GenBank/DDBJ databases">
        <title>Paracoccus amoyensis sp. nov., isolated from the surface seawater at coast of Xiamen, Fujian.</title>
        <authorList>
            <person name="Lyu L."/>
        </authorList>
    </citation>
    <scope>NUCLEOTIDE SEQUENCE</scope>
    <source>
        <strain evidence="2">11-3</strain>
    </source>
</reference>
<dbReference type="Pfam" id="PF11972">
    <property type="entry name" value="HTH_13"/>
    <property type="match status" value="1"/>
</dbReference>
<name>A0A926GJI5_9RHOB</name>
<comment type="caution">
    <text evidence="2">The sequence shown here is derived from an EMBL/GenBank/DDBJ whole genome shotgun (WGS) entry which is preliminary data.</text>
</comment>
<feature type="domain" description="HTH DNA binding" evidence="1">
    <location>
        <begin position="275"/>
        <end position="327"/>
    </location>
</feature>
<dbReference type="EMBL" id="JACOQL010000007">
    <property type="protein sequence ID" value="MBC9248449.1"/>
    <property type="molecule type" value="Genomic_DNA"/>
</dbReference>
<accession>A0A926GJI5</accession>